<keyword evidence="2" id="KW-1185">Reference proteome</keyword>
<name>A0A1I3DSS0_9LACT</name>
<accession>A0A1I3DSS0</accession>
<proteinExistence type="predicted"/>
<dbReference type="AlphaFoldDB" id="A0A1I3DSS0"/>
<evidence type="ECO:0000313" key="1">
    <source>
        <dbReference type="EMBL" id="SFH89713.1"/>
    </source>
</evidence>
<evidence type="ECO:0000313" key="2">
    <source>
        <dbReference type="Proteomes" id="UP000198668"/>
    </source>
</evidence>
<reference evidence="1 2" key="1">
    <citation type="submission" date="2016-10" db="EMBL/GenBank/DDBJ databases">
        <authorList>
            <person name="de Groot N.N."/>
        </authorList>
    </citation>
    <scope>NUCLEOTIDE SEQUENCE [LARGE SCALE GENOMIC DNA]</scope>
    <source>
        <strain evidence="1 2">DSM 27630</strain>
    </source>
</reference>
<dbReference type="OrthoDB" id="2301034at2"/>
<sequence length="158" mass="18336">MDKRMTGLKLIFRNGEYWVIDKEMIGDLWIKHITTSFGRINGSDFQEIHPCESFKIEVLPEADHVQTENINYGGLESGMFARITGYSDIERMEVMYDASNEDPQTEKLIDRIYFPYEAMDPDGIDNRYQSTKVADNGNLYIAIDYDKKVEDLFPDLAK</sequence>
<dbReference type="RefSeq" id="WP_047390559.1">
    <property type="nucleotide sequence ID" value="NZ_FOQE01000051.1"/>
</dbReference>
<dbReference type="EMBL" id="FOQE01000051">
    <property type="protein sequence ID" value="SFH89713.1"/>
    <property type="molecule type" value="Genomic_DNA"/>
</dbReference>
<gene>
    <name evidence="1" type="ORF">SAMN04489868_1518</name>
</gene>
<organism evidence="1 2">
    <name type="scientific">Pisciglobus halotolerans</name>
    <dbReference type="NCBI Taxonomy" id="745365"/>
    <lineage>
        <taxon>Bacteria</taxon>
        <taxon>Bacillati</taxon>
        <taxon>Bacillota</taxon>
        <taxon>Bacilli</taxon>
        <taxon>Lactobacillales</taxon>
        <taxon>Carnobacteriaceae</taxon>
    </lineage>
</organism>
<dbReference type="Proteomes" id="UP000198668">
    <property type="component" value="Unassembled WGS sequence"/>
</dbReference>
<protein>
    <submittedName>
        <fullName evidence="1">Uncharacterized protein</fullName>
    </submittedName>
</protein>